<organism evidence="1 2">
    <name type="scientific">Ophiobolus disseminans</name>
    <dbReference type="NCBI Taxonomy" id="1469910"/>
    <lineage>
        <taxon>Eukaryota</taxon>
        <taxon>Fungi</taxon>
        <taxon>Dikarya</taxon>
        <taxon>Ascomycota</taxon>
        <taxon>Pezizomycotina</taxon>
        <taxon>Dothideomycetes</taxon>
        <taxon>Pleosporomycetidae</taxon>
        <taxon>Pleosporales</taxon>
        <taxon>Pleosporineae</taxon>
        <taxon>Phaeosphaeriaceae</taxon>
        <taxon>Ophiobolus</taxon>
    </lineage>
</organism>
<dbReference type="OrthoDB" id="3791801at2759"/>
<accession>A0A6A6ZYK9</accession>
<reference evidence="1" key="1">
    <citation type="journal article" date="2020" name="Stud. Mycol.">
        <title>101 Dothideomycetes genomes: a test case for predicting lifestyles and emergence of pathogens.</title>
        <authorList>
            <person name="Haridas S."/>
            <person name="Albert R."/>
            <person name="Binder M."/>
            <person name="Bloem J."/>
            <person name="Labutti K."/>
            <person name="Salamov A."/>
            <person name="Andreopoulos B."/>
            <person name="Baker S."/>
            <person name="Barry K."/>
            <person name="Bills G."/>
            <person name="Bluhm B."/>
            <person name="Cannon C."/>
            <person name="Castanera R."/>
            <person name="Culley D."/>
            <person name="Daum C."/>
            <person name="Ezra D."/>
            <person name="Gonzalez J."/>
            <person name="Henrissat B."/>
            <person name="Kuo A."/>
            <person name="Liang C."/>
            <person name="Lipzen A."/>
            <person name="Lutzoni F."/>
            <person name="Magnuson J."/>
            <person name="Mondo S."/>
            <person name="Nolan M."/>
            <person name="Ohm R."/>
            <person name="Pangilinan J."/>
            <person name="Park H.-J."/>
            <person name="Ramirez L."/>
            <person name="Alfaro M."/>
            <person name="Sun H."/>
            <person name="Tritt A."/>
            <person name="Yoshinaga Y."/>
            <person name="Zwiers L.-H."/>
            <person name="Turgeon B."/>
            <person name="Goodwin S."/>
            <person name="Spatafora J."/>
            <person name="Crous P."/>
            <person name="Grigoriev I."/>
        </authorList>
    </citation>
    <scope>NUCLEOTIDE SEQUENCE</scope>
    <source>
        <strain evidence="1">CBS 113818</strain>
    </source>
</reference>
<dbReference type="Gene3D" id="3.80.10.10">
    <property type="entry name" value="Ribonuclease Inhibitor"/>
    <property type="match status" value="1"/>
</dbReference>
<sequence length="353" mass="39895">MAKCVTTFSTLPTELKLNVFDFVRNPNDRARICLVNQEWWYLMGPVLWKRLNNSFDTLTSDALGALLQPDNGVLRHTLKEFRPRIDYTSTVNPIGTSIAAHDSWSALALAGVHKLTTYLQRQNDESYITSGLFIKHAQQLKHLTIAAGPGVASVHSKRWTLCAFTGPTANPNSYRLQQLRHLTLWKLSPSPVLYLGGPKSLAPDVSYLASLLAKCPHLEGLAVDFCPIDLGPVQNLSGDFQLQKVMDVDYAQTNLEAFLDVVAKHCGLRSLRMLTLPNIDYGRVVDPTIIMQKLVSGIMGYLWNQESSIDVFGISLDFSGRMDRPRTRDENGHRWPRYFYRRERTDFTDLPSR</sequence>
<dbReference type="SUPFAM" id="SSF81383">
    <property type="entry name" value="F-box domain"/>
    <property type="match status" value="1"/>
</dbReference>
<gene>
    <name evidence="1" type="ORF">CC86DRAFT_466873</name>
</gene>
<keyword evidence="2" id="KW-1185">Reference proteome</keyword>
<evidence type="ECO:0000313" key="2">
    <source>
        <dbReference type="Proteomes" id="UP000799424"/>
    </source>
</evidence>
<dbReference type="Proteomes" id="UP000799424">
    <property type="component" value="Unassembled WGS sequence"/>
</dbReference>
<evidence type="ECO:0000313" key="1">
    <source>
        <dbReference type="EMBL" id="KAF2826081.1"/>
    </source>
</evidence>
<name>A0A6A6ZYK9_9PLEO</name>
<dbReference type="AlphaFoldDB" id="A0A6A6ZYK9"/>
<dbReference type="EMBL" id="MU006226">
    <property type="protein sequence ID" value="KAF2826081.1"/>
    <property type="molecule type" value="Genomic_DNA"/>
</dbReference>
<evidence type="ECO:0008006" key="3">
    <source>
        <dbReference type="Google" id="ProtNLM"/>
    </source>
</evidence>
<protein>
    <recommendedName>
        <fullName evidence="3">F-box domain-containing protein</fullName>
    </recommendedName>
</protein>
<dbReference type="InterPro" id="IPR032675">
    <property type="entry name" value="LRR_dom_sf"/>
</dbReference>
<proteinExistence type="predicted"/>
<dbReference type="InterPro" id="IPR036047">
    <property type="entry name" value="F-box-like_dom_sf"/>
</dbReference>